<evidence type="ECO:0000313" key="2">
    <source>
        <dbReference type="Proteomes" id="UP000297703"/>
    </source>
</evidence>
<dbReference type="GO" id="GO:1990904">
    <property type="term" value="C:ribonucleoprotein complex"/>
    <property type="evidence" value="ECO:0007669"/>
    <property type="project" value="UniProtKB-KW"/>
</dbReference>
<dbReference type="Pfam" id="PF05705">
    <property type="entry name" value="DUF829"/>
    <property type="match status" value="1"/>
</dbReference>
<dbReference type="PANTHER" id="PTHR20908">
    <property type="entry name" value="LD15586P"/>
    <property type="match status" value="1"/>
</dbReference>
<organism evidence="1 2">
    <name type="scientific">Platysternon megacephalum</name>
    <name type="common">big-headed turtle</name>
    <dbReference type="NCBI Taxonomy" id="55544"/>
    <lineage>
        <taxon>Eukaryota</taxon>
        <taxon>Metazoa</taxon>
        <taxon>Chordata</taxon>
        <taxon>Craniata</taxon>
        <taxon>Vertebrata</taxon>
        <taxon>Euteleostomi</taxon>
        <taxon>Archelosauria</taxon>
        <taxon>Testudinata</taxon>
        <taxon>Testudines</taxon>
        <taxon>Cryptodira</taxon>
        <taxon>Durocryptodira</taxon>
        <taxon>Testudinoidea</taxon>
        <taxon>Platysternidae</taxon>
        <taxon>Platysternon</taxon>
    </lineage>
</organism>
<dbReference type="Proteomes" id="UP000297703">
    <property type="component" value="Unassembled WGS sequence"/>
</dbReference>
<keyword evidence="1" id="KW-0687">Ribonucleoprotein</keyword>
<dbReference type="Gene3D" id="3.40.50.1820">
    <property type="entry name" value="alpha/beta hydrolase"/>
    <property type="match status" value="1"/>
</dbReference>
<reference evidence="1 2" key="1">
    <citation type="submission" date="2019-04" db="EMBL/GenBank/DDBJ databases">
        <title>Draft genome of the big-headed turtle Platysternon megacephalum.</title>
        <authorList>
            <person name="Gong S."/>
        </authorList>
    </citation>
    <scope>NUCLEOTIDE SEQUENCE [LARGE SCALE GENOMIC DNA]</scope>
    <source>
        <strain evidence="1">DO16091913</strain>
        <tissue evidence="1">Muscle</tissue>
    </source>
</reference>
<dbReference type="InterPro" id="IPR008547">
    <property type="entry name" value="DUF829_TMEM53"/>
</dbReference>
<proteinExistence type="predicted"/>
<evidence type="ECO:0000313" key="1">
    <source>
        <dbReference type="EMBL" id="TFK00894.1"/>
    </source>
</evidence>
<dbReference type="EMBL" id="QXTE01000252">
    <property type="protein sequence ID" value="TFK00894.1"/>
    <property type="molecule type" value="Genomic_DNA"/>
</dbReference>
<dbReference type="PANTHER" id="PTHR20908:SF4">
    <property type="entry name" value="SI:DKEY-5I3.5"/>
    <property type="match status" value="1"/>
</dbReference>
<name>A0A4D9E137_9SAUR</name>
<keyword evidence="2" id="KW-1185">Reference proteome</keyword>
<dbReference type="SUPFAM" id="SSF53474">
    <property type="entry name" value="alpha/beta-Hydrolases"/>
    <property type="match status" value="1"/>
</dbReference>
<dbReference type="InterPro" id="IPR029058">
    <property type="entry name" value="AB_hydrolase_fold"/>
</dbReference>
<sequence length="256" mass="28817">MRLYSSPVPGGSAPSRPLAVLLPWFGARPRSIARYLELYLPRGLDVLVVETDLSHFLWPRHGLAYAACVLGLLRDSQPFCSRPLLVHALSIGGYTFAQMMVHMSREPQRHRQLAERLRGLVYDSLVMGSLGDMALGVAQMSSSAAFRPLVRGGTRLYFGLLRCCTVRYYRAAQGVFFRPPLRCPVLLFYSCNDPLSDPALVQELLESWRGAGILVQAQGWQDSRHAAHLRQHPQEYQQVLQGFLKQLDMALLRARL</sequence>
<gene>
    <name evidence="1" type="ORF">DR999_PMT16960</name>
</gene>
<accession>A0A4D9E137</accession>
<dbReference type="OrthoDB" id="77878at2759"/>
<reference evidence="1 2" key="2">
    <citation type="submission" date="2019-04" db="EMBL/GenBank/DDBJ databases">
        <title>The genome sequence of big-headed turtle.</title>
        <authorList>
            <person name="Gong S."/>
        </authorList>
    </citation>
    <scope>NUCLEOTIDE SEQUENCE [LARGE SCALE GENOMIC DNA]</scope>
    <source>
        <strain evidence="1">DO16091913</strain>
        <tissue evidence="1">Muscle</tissue>
    </source>
</reference>
<comment type="caution">
    <text evidence="1">The sequence shown here is derived from an EMBL/GenBank/DDBJ whole genome shotgun (WGS) entry which is preliminary data.</text>
</comment>
<dbReference type="AlphaFoldDB" id="A0A4D9E137"/>
<protein>
    <submittedName>
        <fullName evidence="1">Heterogeneous nuclear ribonucleoprotein U-like protein 1</fullName>
    </submittedName>
</protein>
<dbReference type="GO" id="GO:0017171">
    <property type="term" value="F:serine hydrolase activity"/>
    <property type="evidence" value="ECO:0007669"/>
    <property type="project" value="TreeGrafter"/>
</dbReference>